<comment type="caution">
    <text evidence="1">The sequence shown here is derived from an EMBL/GenBank/DDBJ whole genome shotgun (WGS) entry which is preliminary data.</text>
</comment>
<dbReference type="InParanoid" id="A0A7J8I912"/>
<evidence type="ECO:0000313" key="1">
    <source>
        <dbReference type="EMBL" id="KAF6480801.1"/>
    </source>
</evidence>
<evidence type="ECO:0000313" key="2">
    <source>
        <dbReference type="Proteomes" id="UP000550707"/>
    </source>
</evidence>
<protein>
    <submittedName>
        <fullName evidence="1">Uncharacterized protein</fullName>
    </submittedName>
</protein>
<dbReference type="EMBL" id="JACASF010000004">
    <property type="protein sequence ID" value="KAF6480801.1"/>
    <property type="molecule type" value="Genomic_DNA"/>
</dbReference>
<gene>
    <name evidence="1" type="ORF">HJG59_010619</name>
</gene>
<organism evidence="1 2">
    <name type="scientific">Molossus molossus</name>
    <name type="common">Pallas' mastiff bat</name>
    <name type="synonym">Vespertilio molossus</name>
    <dbReference type="NCBI Taxonomy" id="27622"/>
    <lineage>
        <taxon>Eukaryota</taxon>
        <taxon>Metazoa</taxon>
        <taxon>Chordata</taxon>
        <taxon>Craniata</taxon>
        <taxon>Vertebrata</taxon>
        <taxon>Euteleostomi</taxon>
        <taxon>Mammalia</taxon>
        <taxon>Eutheria</taxon>
        <taxon>Laurasiatheria</taxon>
        <taxon>Chiroptera</taxon>
        <taxon>Yangochiroptera</taxon>
        <taxon>Molossidae</taxon>
        <taxon>Molossus</taxon>
    </lineage>
</organism>
<accession>A0A7J8I912</accession>
<reference evidence="1 2" key="1">
    <citation type="journal article" date="2020" name="Nature">
        <title>Six reference-quality genomes reveal evolution of bat adaptations.</title>
        <authorList>
            <person name="Jebb D."/>
            <person name="Huang Z."/>
            <person name="Pippel M."/>
            <person name="Hughes G.M."/>
            <person name="Lavrichenko K."/>
            <person name="Devanna P."/>
            <person name="Winkler S."/>
            <person name="Jermiin L.S."/>
            <person name="Skirmuntt E.C."/>
            <person name="Katzourakis A."/>
            <person name="Burkitt-Gray L."/>
            <person name="Ray D.A."/>
            <person name="Sullivan K.A.M."/>
            <person name="Roscito J.G."/>
            <person name="Kirilenko B.M."/>
            <person name="Davalos L.M."/>
            <person name="Corthals A.P."/>
            <person name="Power M.L."/>
            <person name="Jones G."/>
            <person name="Ransome R.D."/>
            <person name="Dechmann D.K.N."/>
            <person name="Locatelli A.G."/>
            <person name="Puechmaille S.J."/>
            <person name="Fedrigo O."/>
            <person name="Jarvis E.D."/>
            <person name="Hiller M."/>
            <person name="Vernes S.C."/>
            <person name="Myers E.W."/>
            <person name="Teeling E.C."/>
        </authorList>
    </citation>
    <scope>NUCLEOTIDE SEQUENCE [LARGE SCALE GENOMIC DNA]</scope>
    <source>
        <strain evidence="1">MMolMol1</strain>
        <tissue evidence="1">Muscle</tissue>
    </source>
</reference>
<dbReference type="Proteomes" id="UP000550707">
    <property type="component" value="Unassembled WGS sequence"/>
</dbReference>
<dbReference type="AlphaFoldDB" id="A0A7J8I912"/>
<keyword evidence="2" id="KW-1185">Reference proteome</keyword>
<name>A0A7J8I912_MOLMO</name>
<sequence length="135" mass="14090">MHCLPISDLQSSVCPVSGLSHMSQSTCDHATGSARLLAHLNVSLCLCAALCPSCLCAKLIYPCPHTPCLHASGLLMALCVWQHFSLAPESTLPLCLCETAADGSSCSDVCLTDNVSQVGTPSVARGLCVWMALSE</sequence>
<proteinExistence type="predicted"/>